<dbReference type="SMART" id="SM00517">
    <property type="entry name" value="PolyA"/>
    <property type="match status" value="2"/>
</dbReference>
<proteinExistence type="predicted"/>
<accession>A0ABD0Y1I9</accession>
<dbReference type="EMBL" id="JBFDAA010000016">
    <property type="protein sequence ID" value="KAL1117354.1"/>
    <property type="molecule type" value="Genomic_DNA"/>
</dbReference>
<comment type="caution">
    <text evidence="2">The sequence shown here is derived from an EMBL/GenBank/DDBJ whole genome shotgun (WGS) entry which is preliminary data.</text>
</comment>
<name>A0ABD0Y1I9_9HEMI</name>
<evidence type="ECO:0000313" key="2">
    <source>
        <dbReference type="EMBL" id="KAL1117354.1"/>
    </source>
</evidence>
<evidence type="ECO:0000313" key="3">
    <source>
        <dbReference type="Proteomes" id="UP001558652"/>
    </source>
</evidence>
<keyword evidence="3" id="KW-1185">Reference proteome</keyword>
<feature type="domain" description="PABC" evidence="1">
    <location>
        <begin position="57"/>
        <end position="135"/>
    </location>
</feature>
<dbReference type="Gene3D" id="1.10.1900.10">
    <property type="entry name" value="c-terminal domain of poly(a) binding protein"/>
    <property type="match status" value="2"/>
</dbReference>
<sequence length="139" mass="15997">IVFRYSDDREELGGQLFLEVSLCETELCAQITGMLLELDTATIKLLLDNQDLLQEAVEKAKNEFIAYINLKKEKEELGEEIYERVCEYHDASTAGRLTGMLLELDTVWLRRLLKDPDAMRNKIEVAFEALTNYQSEESS</sequence>
<dbReference type="Proteomes" id="UP001558652">
    <property type="component" value="Unassembled WGS sequence"/>
</dbReference>
<organism evidence="2 3">
    <name type="scientific">Ranatra chinensis</name>
    <dbReference type="NCBI Taxonomy" id="642074"/>
    <lineage>
        <taxon>Eukaryota</taxon>
        <taxon>Metazoa</taxon>
        <taxon>Ecdysozoa</taxon>
        <taxon>Arthropoda</taxon>
        <taxon>Hexapoda</taxon>
        <taxon>Insecta</taxon>
        <taxon>Pterygota</taxon>
        <taxon>Neoptera</taxon>
        <taxon>Paraneoptera</taxon>
        <taxon>Hemiptera</taxon>
        <taxon>Heteroptera</taxon>
        <taxon>Panheteroptera</taxon>
        <taxon>Nepomorpha</taxon>
        <taxon>Nepidae</taxon>
        <taxon>Ranatrinae</taxon>
        <taxon>Ranatra</taxon>
    </lineage>
</organism>
<dbReference type="AlphaFoldDB" id="A0ABD0Y1I9"/>
<dbReference type="PANTHER" id="PTHR46276:SF1">
    <property type="entry name" value="E3 UBIQUITIN-PROTEIN LIGASE UBR5"/>
    <property type="match status" value="1"/>
</dbReference>
<dbReference type="InterPro" id="IPR036053">
    <property type="entry name" value="PABP-dom"/>
</dbReference>
<dbReference type="PROSITE" id="PS51309">
    <property type="entry name" value="PABC"/>
    <property type="match status" value="1"/>
</dbReference>
<dbReference type="InterPro" id="IPR002004">
    <property type="entry name" value="PABP_HYD_C"/>
</dbReference>
<dbReference type="Pfam" id="PF00658">
    <property type="entry name" value="MLLE"/>
    <property type="match status" value="2"/>
</dbReference>
<evidence type="ECO:0000259" key="1">
    <source>
        <dbReference type="PROSITE" id="PS51309"/>
    </source>
</evidence>
<dbReference type="SUPFAM" id="SSF63570">
    <property type="entry name" value="PABC (PABP) domain"/>
    <property type="match status" value="2"/>
</dbReference>
<feature type="non-terminal residue" evidence="2">
    <location>
        <position position="1"/>
    </location>
</feature>
<reference evidence="2 3" key="1">
    <citation type="submission" date="2024-07" db="EMBL/GenBank/DDBJ databases">
        <title>Chromosome-level genome assembly of the water stick insect Ranatra chinensis (Heteroptera: Nepidae).</title>
        <authorList>
            <person name="Liu X."/>
        </authorList>
    </citation>
    <scope>NUCLEOTIDE SEQUENCE [LARGE SCALE GENOMIC DNA]</scope>
    <source>
        <strain evidence="2">Cailab_2021Rc</strain>
        <tissue evidence="2">Muscle</tissue>
    </source>
</reference>
<dbReference type="PANTHER" id="PTHR46276">
    <property type="entry name" value="E3 UBIQUITIN-PROTEIN LIGASE UBR5"/>
    <property type="match status" value="1"/>
</dbReference>
<gene>
    <name evidence="2" type="ORF">AAG570_004680</name>
</gene>
<protein>
    <recommendedName>
        <fullName evidence="1">PABC domain-containing protein</fullName>
    </recommendedName>
</protein>